<name>A0A4R3ZAX9_9FIRM</name>
<dbReference type="Proteomes" id="UP000295515">
    <property type="component" value="Unassembled WGS sequence"/>
</dbReference>
<feature type="domain" description="ABC transporter" evidence="4">
    <location>
        <begin position="4"/>
        <end position="226"/>
    </location>
</feature>
<dbReference type="AlphaFoldDB" id="A0A4R3ZAX9"/>
<dbReference type="GO" id="GO:0022857">
    <property type="term" value="F:transmembrane transporter activity"/>
    <property type="evidence" value="ECO:0007669"/>
    <property type="project" value="TreeGrafter"/>
</dbReference>
<evidence type="ECO:0000313" key="6">
    <source>
        <dbReference type="Proteomes" id="UP000295515"/>
    </source>
</evidence>
<dbReference type="PANTHER" id="PTHR24220:SF86">
    <property type="entry name" value="ABC TRANSPORTER ABCH.1"/>
    <property type="match status" value="1"/>
</dbReference>
<keyword evidence="3 5" id="KW-0067">ATP-binding</keyword>
<dbReference type="PANTHER" id="PTHR24220">
    <property type="entry name" value="IMPORT ATP-BINDING PROTEIN"/>
    <property type="match status" value="1"/>
</dbReference>
<dbReference type="FunFam" id="3.40.50.300:FF:000032">
    <property type="entry name" value="Export ABC transporter ATP-binding protein"/>
    <property type="match status" value="1"/>
</dbReference>
<evidence type="ECO:0000256" key="1">
    <source>
        <dbReference type="ARBA" id="ARBA00022448"/>
    </source>
</evidence>
<keyword evidence="1" id="KW-0813">Transport</keyword>
<evidence type="ECO:0000256" key="2">
    <source>
        <dbReference type="ARBA" id="ARBA00022741"/>
    </source>
</evidence>
<dbReference type="SUPFAM" id="SSF52540">
    <property type="entry name" value="P-loop containing nucleoside triphosphate hydrolases"/>
    <property type="match status" value="1"/>
</dbReference>
<dbReference type="EMBL" id="SMCQ01000002">
    <property type="protein sequence ID" value="TCW02175.1"/>
    <property type="molecule type" value="Genomic_DNA"/>
</dbReference>
<protein>
    <submittedName>
        <fullName evidence="5">Putative ABC transport system ATP-binding protein</fullName>
    </submittedName>
</protein>
<sequence>MALLELKDVRKSYGYDENKVDAISHINLTIEEGSFVAIVGKSGSGKSTLLHVMGGLTKPQHGVVLLEGNSLYDMSDDQLSRYRRRRMGFVFQFYNLISSLNVIENIVLPIHLDHLKEDHEFIDELLDLLGLKEKKTAFVKELSGGQQQRVAIARALAMKPAIILADEPTGNLDAKSSLEVVELLKLSQRQYKQTLILVTHDDMIASQADRIITISDGQIVGDTDEK</sequence>
<dbReference type="PROSITE" id="PS50893">
    <property type="entry name" value="ABC_TRANSPORTER_2"/>
    <property type="match status" value="1"/>
</dbReference>
<evidence type="ECO:0000256" key="3">
    <source>
        <dbReference type="ARBA" id="ARBA00022840"/>
    </source>
</evidence>
<reference evidence="5 6" key="1">
    <citation type="submission" date="2019-03" db="EMBL/GenBank/DDBJ databases">
        <title>Genomic Encyclopedia of Type Strains, Phase IV (KMG-IV): sequencing the most valuable type-strain genomes for metagenomic binning, comparative biology and taxonomic classification.</title>
        <authorList>
            <person name="Goeker M."/>
        </authorList>
    </citation>
    <scope>NUCLEOTIDE SEQUENCE [LARGE SCALE GENOMIC DNA]</scope>
    <source>
        <strain evidence="5 6">DSM 29487</strain>
    </source>
</reference>
<accession>A0A4R3ZAX9</accession>
<gene>
    <name evidence="5" type="ORF">EDD60_102140</name>
</gene>
<dbReference type="InterPro" id="IPR003593">
    <property type="entry name" value="AAA+_ATPase"/>
</dbReference>
<comment type="caution">
    <text evidence="5">The sequence shown here is derived from an EMBL/GenBank/DDBJ whole genome shotgun (WGS) entry which is preliminary data.</text>
</comment>
<dbReference type="SMART" id="SM00382">
    <property type="entry name" value="AAA"/>
    <property type="match status" value="1"/>
</dbReference>
<dbReference type="GO" id="GO:0098796">
    <property type="term" value="C:membrane protein complex"/>
    <property type="evidence" value="ECO:0007669"/>
    <property type="project" value="UniProtKB-ARBA"/>
</dbReference>
<dbReference type="Pfam" id="PF00005">
    <property type="entry name" value="ABC_tran"/>
    <property type="match status" value="1"/>
</dbReference>
<keyword evidence="2" id="KW-0547">Nucleotide-binding</keyword>
<evidence type="ECO:0000313" key="5">
    <source>
        <dbReference type="EMBL" id="TCW02175.1"/>
    </source>
</evidence>
<dbReference type="GO" id="GO:0005524">
    <property type="term" value="F:ATP binding"/>
    <property type="evidence" value="ECO:0007669"/>
    <property type="project" value="UniProtKB-KW"/>
</dbReference>
<dbReference type="Gene3D" id="3.40.50.300">
    <property type="entry name" value="P-loop containing nucleotide triphosphate hydrolases"/>
    <property type="match status" value="1"/>
</dbReference>
<dbReference type="InterPro" id="IPR017871">
    <property type="entry name" value="ABC_transporter-like_CS"/>
</dbReference>
<dbReference type="RefSeq" id="WP_066446398.1">
    <property type="nucleotide sequence ID" value="NZ_JADMQS010000005.1"/>
</dbReference>
<dbReference type="PROSITE" id="PS00211">
    <property type="entry name" value="ABC_TRANSPORTER_1"/>
    <property type="match status" value="1"/>
</dbReference>
<keyword evidence="6" id="KW-1185">Reference proteome</keyword>
<dbReference type="GeneID" id="98914379"/>
<dbReference type="InterPro" id="IPR015854">
    <property type="entry name" value="ABC_transpr_LolD-like"/>
</dbReference>
<evidence type="ECO:0000259" key="4">
    <source>
        <dbReference type="PROSITE" id="PS50893"/>
    </source>
</evidence>
<proteinExistence type="predicted"/>
<dbReference type="GO" id="GO:0005886">
    <property type="term" value="C:plasma membrane"/>
    <property type="evidence" value="ECO:0007669"/>
    <property type="project" value="TreeGrafter"/>
</dbReference>
<dbReference type="InterPro" id="IPR027417">
    <property type="entry name" value="P-loop_NTPase"/>
</dbReference>
<dbReference type="InterPro" id="IPR017911">
    <property type="entry name" value="MacB-like_ATP-bd"/>
</dbReference>
<organism evidence="5 6">
    <name type="scientific">Longibaculum muris</name>
    <dbReference type="NCBI Taxonomy" id="1796628"/>
    <lineage>
        <taxon>Bacteria</taxon>
        <taxon>Bacillati</taxon>
        <taxon>Bacillota</taxon>
        <taxon>Erysipelotrichia</taxon>
        <taxon>Erysipelotrichales</taxon>
        <taxon>Coprobacillaceae</taxon>
        <taxon>Longibaculum</taxon>
    </lineage>
</organism>
<dbReference type="InterPro" id="IPR003439">
    <property type="entry name" value="ABC_transporter-like_ATP-bd"/>
</dbReference>
<dbReference type="CDD" id="cd03255">
    <property type="entry name" value="ABC_MJ0796_LolCDE_FtsE"/>
    <property type="match status" value="1"/>
</dbReference>
<dbReference type="GO" id="GO:0016887">
    <property type="term" value="F:ATP hydrolysis activity"/>
    <property type="evidence" value="ECO:0007669"/>
    <property type="project" value="InterPro"/>
</dbReference>